<dbReference type="PANTHER" id="PTHR10622">
    <property type="entry name" value="HET DOMAIN-CONTAINING PROTEIN"/>
    <property type="match status" value="1"/>
</dbReference>
<dbReference type="PANTHER" id="PTHR10622:SF10">
    <property type="entry name" value="HET DOMAIN-CONTAINING PROTEIN"/>
    <property type="match status" value="1"/>
</dbReference>
<dbReference type="Proteomes" id="UP001305414">
    <property type="component" value="Unassembled WGS sequence"/>
</dbReference>
<evidence type="ECO:0000259" key="1">
    <source>
        <dbReference type="Pfam" id="PF06985"/>
    </source>
</evidence>
<protein>
    <recommendedName>
        <fullName evidence="5">Heterokaryon incompatibility domain-containing protein</fullName>
    </recommendedName>
</protein>
<evidence type="ECO:0000313" key="3">
    <source>
        <dbReference type="EMBL" id="KAK5637295.1"/>
    </source>
</evidence>
<organism evidence="3 4">
    <name type="scientific">Xylaria bambusicola</name>
    <dbReference type="NCBI Taxonomy" id="326684"/>
    <lineage>
        <taxon>Eukaryota</taxon>
        <taxon>Fungi</taxon>
        <taxon>Dikarya</taxon>
        <taxon>Ascomycota</taxon>
        <taxon>Pezizomycotina</taxon>
        <taxon>Sordariomycetes</taxon>
        <taxon>Xylariomycetidae</taxon>
        <taxon>Xylariales</taxon>
        <taxon>Xylariaceae</taxon>
        <taxon>Xylaria</taxon>
    </lineage>
</organism>
<keyword evidence="4" id="KW-1185">Reference proteome</keyword>
<sequence>MRLINTYTLELEDCLEVIPKYAILSHTWGNEEVTLQDWSTPETRNQLLSLLKILENEDPTYSGLTDPPSLAHTNRIEIELGVRDWRSLISPDSHLNRFGYWKILKACLLARKDGLKFLWADTNCIEKTSSAELSEAINSMYAWYRSSAVCYAYLSDVYIKDPTYEGIGDLRDDSLESFRQSRWFRRGWTLQELLAPRKVCFFSRNWTFIGTKNEMASLLEEITRVNKKYLLYAQDIRSASVAQRMAAVADRTTTRPEDIAYCLLGLFNVNMPLLYGEGGMAFVRLQEEIMKVSDDHSIFAWTWLTELTGRITNKTTSEIATMRRNGLTLVYKPNFPANRMNVLLQNR</sequence>
<reference evidence="3 4" key="1">
    <citation type="submission" date="2023-10" db="EMBL/GenBank/DDBJ databases">
        <title>Draft genome sequence of Xylaria bambusicola isolate GMP-LS, the root and basal stem rot pathogen of sugarcane in Indonesia.</title>
        <authorList>
            <person name="Selvaraj P."/>
            <person name="Muralishankar V."/>
            <person name="Muruganantham S."/>
            <person name="Sp S."/>
            <person name="Haryani S."/>
            <person name="Lau K.J.X."/>
            <person name="Naqvi N.I."/>
        </authorList>
    </citation>
    <scope>NUCLEOTIDE SEQUENCE [LARGE SCALE GENOMIC DNA]</scope>
    <source>
        <strain evidence="3">GMP-LS</strain>
    </source>
</reference>
<gene>
    <name evidence="3" type="ORF">RRF57_013007</name>
</gene>
<proteinExistence type="predicted"/>
<dbReference type="Pfam" id="PF26640">
    <property type="entry name" value="DUF8212"/>
    <property type="match status" value="1"/>
</dbReference>
<comment type="caution">
    <text evidence="3">The sequence shown here is derived from an EMBL/GenBank/DDBJ whole genome shotgun (WGS) entry which is preliminary data.</text>
</comment>
<name>A0AAN7Z500_9PEZI</name>
<dbReference type="InterPro" id="IPR010730">
    <property type="entry name" value="HET"/>
</dbReference>
<dbReference type="InterPro" id="IPR058525">
    <property type="entry name" value="DUF8212"/>
</dbReference>
<dbReference type="AlphaFoldDB" id="A0AAN7Z500"/>
<dbReference type="EMBL" id="JAWHQM010000106">
    <property type="protein sequence ID" value="KAK5637295.1"/>
    <property type="molecule type" value="Genomic_DNA"/>
</dbReference>
<evidence type="ECO:0008006" key="5">
    <source>
        <dbReference type="Google" id="ProtNLM"/>
    </source>
</evidence>
<feature type="domain" description="DUF8212" evidence="2">
    <location>
        <begin position="281"/>
        <end position="311"/>
    </location>
</feature>
<evidence type="ECO:0000313" key="4">
    <source>
        <dbReference type="Proteomes" id="UP001305414"/>
    </source>
</evidence>
<dbReference type="Pfam" id="PF06985">
    <property type="entry name" value="HET"/>
    <property type="match status" value="1"/>
</dbReference>
<feature type="domain" description="Heterokaryon incompatibility" evidence="1">
    <location>
        <begin position="105"/>
        <end position="156"/>
    </location>
</feature>
<evidence type="ECO:0000259" key="2">
    <source>
        <dbReference type="Pfam" id="PF26640"/>
    </source>
</evidence>
<accession>A0AAN7Z500</accession>